<proteinExistence type="predicted"/>
<dbReference type="AlphaFoldDB" id="A0A7W3J5S5"/>
<comment type="caution">
    <text evidence="1">The sequence shown here is derived from an EMBL/GenBank/DDBJ whole genome shotgun (WGS) entry which is preliminary data.</text>
</comment>
<accession>A0A7W3J5S5</accession>
<dbReference type="EMBL" id="JACGWV010000001">
    <property type="protein sequence ID" value="MBA8806689.1"/>
    <property type="molecule type" value="Genomic_DNA"/>
</dbReference>
<evidence type="ECO:0008006" key="3">
    <source>
        <dbReference type="Google" id="ProtNLM"/>
    </source>
</evidence>
<organism evidence="1 2">
    <name type="scientific">Promicromonospora sukumoe</name>
    <dbReference type="NCBI Taxonomy" id="88382"/>
    <lineage>
        <taxon>Bacteria</taxon>
        <taxon>Bacillati</taxon>
        <taxon>Actinomycetota</taxon>
        <taxon>Actinomycetes</taxon>
        <taxon>Micrococcales</taxon>
        <taxon>Promicromonosporaceae</taxon>
        <taxon>Promicromonospora</taxon>
    </lineage>
</organism>
<reference evidence="1 2" key="1">
    <citation type="submission" date="2020-07" db="EMBL/GenBank/DDBJ databases">
        <title>Sequencing the genomes of 1000 actinobacteria strains.</title>
        <authorList>
            <person name="Klenk H.-P."/>
        </authorList>
    </citation>
    <scope>NUCLEOTIDE SEQUENCE [LARGE SCALE GENOMIC DNA]</scope>
    <source>
        <strain evidence="1 2">DSM 44121</strain>
    </source>
</reference>
<name>A0A7W3J5S5_9MICO</name>
<sequence length="112" mass="11459">MTAVEPVGGAVPGTLRISARAVEKLAACLAHEAAYVPLGQVSVRLADAGGALTVAVTLPVTVGGGVTGSIEERSSALRRHVITGMRDLGGRTVGSVDVRYAGVRRISGRRVR</sequence>
<keyword evidence="2" id="KW-1185">Reference proteome</keyword>
<protein>
    <recommendedName>
        <fullName evidence="3">Asp23/Gls24 family envelope stress response protein</fullName>
    </recommendedName>
</protein>
<dbReference type="Proteomes" id="UP000540568">
    <property type="component" value="Unassembled WGS sequence"/>
</dbReference>
<gene>
    <name evidence="1" type="ORF">FHX71_000631</name>
</gene>
<dbReference type="RefSeq" id="WP_182614381.1">
    <property type="nucleotide sequence ID" value="NZ_BAAATF010000002.1"/>
</dbReference>
<evidence type="ECO:0000313" key="1">
    <source>
        <dbReference type="EMBL" id="MBA8806689.1"/>
    </source>
</evidence>
<evidence type="ECO:0000313" key="2">
    <source>
        <dbReference type="Proteomes" id="UP000540568"/>
    </source>
</evidence>